<feature type="domain" description="Amine oxidase" evidence="1">
    <location>
        <begin position="136"/>
        <end position="185"/>
    </location>
</feature>
<evidence type="ECO:0000313" key="2">
    <source>
        <dbReference type="EMBL" id="KND87440.1"/>
    </source>
</evidence>
<proteinExistence type="predicted"/>
<reference evidence="2 3" key="1">
    <citation type="journal article" date="2015" name="BMC Genomics">
        <title>The genome of the truffle-parasite Tolypocladium ophioglossoides and the evolution of antifungal peptaibiotics.</title>
        <authorList>
            <person name="Quandt C.A."/>
            <person name="Bushley K.E."/>
            <person name="Spatafora J.W."/>
        </authorList>
    </citation>
    <scope>NUCLEOTIDE SEQUENCE [LARGE SCALE GENOMIC DNA]</scope>
    <source>
        <strain evidence="2 3">CBS 100239</strain>
    </source>
</reference>
<evidence type="ECO:0000259" key="1">
    <source>
        <dbReference type="Pfam" id="PF01593"/>
    </source>
</evidence>
<dbReference type="Pfam" id="PF01593">
    <property type="entry name" value="Amino_oxidase"/>
    <property type="match status" value="1"/>
</dbReference>
<dbReference type="AlphaFoldDB" id="A0A0L0N0X5"/>
<accession>A0A0L0N0X5</accession>
<evidence type="ECO:0000313" key="3">
    <source>
        <dbReference type="Proteomes" id="UP000036947"/>
    </source>
</evidence>
<name>A0A0L0N0X5_TOLOC</name>
<dbReference type="GO" id="GO:0016491">
    <property type="term" value="F:oxidoreductase activity"/>
    <property type="evidence" value="ECO:0007669"/>
    <property type="project" value="InterPro"/>
</dbReference>
<organism evidence="2 3">
    <name type="scientific">Tolypocladium ophioglossoides (strain CBS 100239)</name>
    <name type="common">Snaketongue truffleclub</name>
    <name type="synonym">Elaphocordyceps ophioglossoides</name>
    <dbReference type="NCBI Taxonomy" id="1163406"/>
    <lineage>
        <taxon>Eukaryota</taxon>
        <taxon>Fungi</taxon>
        <taxon>Dikarya</taxon>
        <taxon>Ascomycota</taxon>
        <taxon>Pezizomycotina</taxon>
        <taxon>Sordariomycetes</taxon>
        <taxon>Hypocreomycetidae</taxon>
        <taxon>Hypocreales</taxon>
        <taxon>Ophiocordycipitaceae</taxon>
        <taxon>Tolypocladium</taxon>
    </lineage>
</organism>
<dbReference type="InterPro" id="IPR036188">
    <property type="entry name" value="FAD/NAD-bd_sf"/>
</dbReference>
<comment type="caution">
    <text evidence="2">The sequence shown here is derived from an EMBL/GenBank/DDBJ whole genome shotgun (WGS) entry which is preliminary data.</text>
</comment>
<dbReference type="Proteomes" id="UP000036947">
    <property type="component" value="Unassembled WGS sequence"/>
</dbReference>
<dbReference type="STRING" id="1163406.A0A0L0N0X5"/>
<protein>
    <recommendedName>
        <fullName evidence="1">Amine oxidase domain-containing protein</fullName>
    </recommendedName>
</protein>
<dbReference type="EMBL" id="LFRF01000036">
    <property type="protein sequence ID" value="KND87440.1"/>
    <property type="molecule type" value="Genomic_DNA"/>
</dbReference>
<dbReference type="OrthoDB" id="7777654at2759"/>
<dbReference type="Gene3D" id="3.50.50.60">
    <property type="entry name" value="FAD/NAD(P)-binding domain"/>
    <property type="match status" value="1"/>
</dbReference>
<dbReference type="InterPro" id="IPR002937">
    <property type="entry name" value="Amino_oxidase"/>
</dbReference>
<sequence length="203" mass="22689">MSHVDGYLKAHAAKKYKKPQIAFGMSRCNRCTETFSRIYSLGSPELQCCPNHPSASLLQLQPSEPTHRSRASHSPPGEMNLAERRRWRFCPCPKLAFTTQQGKTKWLTFAQRRRHGGDHGRCECDHEARLLLTRQALSNASISDFVIIEYQEAIGGRVHHTKFGAQKDGSPYTIELGANWIQGLGHPGGPVLGIDGQPAMAWR</sequence>
<gene>
    <name evidence="2" type="ORF">TOPH_07882</name>
</gene>
<keyword evidence="3" id="KW-1185">Reference proteome</keyword>